<evidence type="ECO:0008006" key="4">
    <source>
        <dbReference type="Google" id="ProtNLM"/>
    </source>
</evidence>
<keyword evidence="1" id="KW-0732">Signal</keyword>
<keyword evidence="3" id="KW-1185">Reference proteome</keyword>
<gene>
    <name evidence="2" type="ORF">ESY86_10620</name>
</gene>
<dbReference type="EMBL" id="VORO01000010">
    <property type="protein sequence ID" value="TXD88940.1"/>
    <property type="molecule type" value="Genomic_DNA"/>
</dbReference>
<dbReference type="RefSeq" id="WP_147086565.1">
    <property type="nucleotide sequence ID" value="NZ_VORM01000005.1"/>
</dbReference>
<dbReference type="Proteomes" id="UP000321578">
    <property type="component" value="Unassembled WGS sequence"/>
</dbReference>
<evidence type="ECO:0000313" key="2">
    <source>
        <dbReference type="EMBL" id="TXD88940.1"/>
    </source>
</evidence>
<dbReference type="AlphaFoldDB" id="A0A5C6ZIA6"/>
<dbReference type="InterPro" id="IPR029050">
    <property type="entry name" value="Immunoprotect_excell_Ig-like"/>
</dbReference>
<dbReference type="Gene3D" id="2.60.40.1240">
    <property type="match status" value="1"/>
</dbReference>
<dbReference type="OrthoDB" id="9997055at2"/>
<protein>
    <recommendedName>
        <fullName evidence="4">DUF4352 domain-containing protein</fullName>
    </recommendedName>
</protein>
<evidence type="ECO:0000313" key="3">
    <source>
        <dbReference type="Proteomes" id="UP000321578"/>
    </source>
</evidence>
<accession>A0A5C6ZIA6</accession>
<comment type="caution">
    <text evidence="2">The sequence shown here is derived from an EMBL/GenBank/DDBJ whole genome shotgun (WGS) entry which is preliminary data.</text>
</comment>
<reference evidence="2 3" key="1">
    <citation type="submission" date="2019-08" db="EMBL/GenBank/DDBJ databases">
        <title>Genomes of Subsaximicrobium wynnwilliamsii strains.</title>
        <authorList>
            <person name="Bowman J.P."/>
        </authorList>
    </citation>
    <scope>NUCLEOTIDE SEQUENCE [LARGE SCALE GENOMIC DNA]</scope>
    <source>
        <strain evidence="2 3">2-80-2</strain>
    </source>
</reference>
<proteinExistence type="predicted"/>
<name>A0A5C6ZIA6_9FLAO</name>
<sequence>MVPIKEAITSGSWLQCEKRNNLFEANQFRIKVNSFRKLNLSEIDEPEEINDLENSAVLWLMNIEVVNLNKEPTKTHNNVYGLKLVDNDDFIFPVFLDGHLNCFSDFAKTSGLKRFYAGTILPKIKTLGSLVFQLPDDDDAEYFISLEDNGIVQEV</sequence>
<organism evidence="2 3">
    <name type="scientific">Subsaximicrobium wynnwilliamsii</name>
    <dbReference type="NCBI Taxonomy" id="291179"/>
    <lineage>
        <taxon>Bacteria</taxon>
        <taxon>Pseudomonadati</taxon>
        <taxon>Bacteroidota</taxon>
        <taxon>Flavobacteriia</taxon>
        <taxon>Flavobacteriales</taxon>
        <taxon>Flavobacteriaceae</taxon>
        <taxon>Subsaximicrobium</taxon>
    </lineage>
</organism>
<evidence type="ECO:0000256" key="1">
    <source>
        <dbReference type="ARBA" id="ARBA00022729"/>
    </source>
</evidence>